<proteinExistence type="predicted"/>
<sequence length="605" mass="70958">MDENVRAVNVNEIIKQRSNDILLAFQAFKNGRSTRTPMQRLPRHMRRRAMSHNVKRMPKNWRQFAIQTTKRSKHRKKPPSRYFRRRRRFQGGNDSSILRTHVWHAKRYHMKKIIGANFTLPQKCFQKVQRTCIRAATKGCCVADHSYWQNFKIELNNQNEAGILQHIMDYCRLKNLPSFEYNKCHDLILYKTKSDERVANDCYGPVQIRKVEENGEKYIEFSADIRSNLSLHFQTTNLKFEILSHARITLYGPKALEKIIEAFNITKSEEDNPFNDVLDGALLLKGYWFRLKGSLSKEKEFSFDLIYRHQAPESCIDIVCYQKIQKDVWIKLVHNRCQPLGVTDEQNLRTFYGKFSFPDDCPDFVNPFILPHETKELQDKHNRRPTNRRVKYENLSPDNPFNFNFDRISTSPSDLIPVKIVPIGKGAPQRYSFIYSKVEEAEEDDNDEDDEMDDEEVDGVPPPPKRLAFEEDFIPLLTASSTTKFSKIVPMFRLFEVEIKPKLSRGMKRRAKKNAEKRGEIIIIKKEESIEPKKLKIPQGTVIGRIVRGLRWSSQHGNMLGLGYCSLSALKPILENNSIIYFRNPASHKYRKARITVIPFDDRFY</sequence>
<protein>
    <submittedName>
        <fullName evidence="2">Uncharacterized protein</fullName>
    </submittedName>
</protein>
<dbReference type="Proteomes" id="UP000887579">
    <property type="component" value="Unplaced"/>
</dbReference>
<accession>A0AC34F4N7</accession>
<evidence type="ECO:0000313" key="2">
    <source>
        <dbReference type="WBParaSite" id="ES5_v2.g12003.t1"/>
    </source>
</evidence>
<evidence type="ECO:0000313" key="1">
    <source>
        <dbReference type="Proteomes" id="UP000887579"/>
    </source>
</evidence>
<organism evidence="1 2">
    <name type="scientific">Panagrolaimus sp. ES5</name>
    <dbReference type="NCBI Taxonomy" id="591445"/>
    <lineage>
        <taxon>Eukaryota</taxon>
        <taxon>Metazoa</taxon>
        <taxon>Ecdysozoa</taxon>
        <taxon>Nematoda</taxon>
        <taxon>Chromadorea</taxon>
        <taxon>Rhabditida</taxon>
        <taxon>Tylenchina</taxon>
        <taxon>Panagrolaimomorpha</taxon>
        <taxon>Panagrolaimoidea</taxon>
        <taxon>Panagrolaimidae</taxon>
        <taxon>Panagrolaimus</taxon>
    </lineage>
</organism>
<dbReference type="WBParaSite" id="ES5_v2.g12003.t1">
    <property type="protein sequence ID" value="ES5_v2.g12003.t1"/>
    <property type="gene ID" value="ES5_v2.g12003"/>
</dbReference>
<name>A0AC34F4N7_9BILA</name>
<reference evidence="2" key="1">
    <citation type="submission" date="2022-11" db="UniProtKB">
        <authorList>
            <consortium name="WormBaseParasite"/>
        </authorList>
    </citation>
    <scope>IDENTIFICATION</scope>
</reference>